<reference evidence="2" key="2">
    <citation type="submission" date="2007-04" db="EMBL/GenBank/DDBJ databases">
        <title>Draft genome sequence of Bacteroides ovatus (ATCC 8483).</title>
        <authorList>
            <person name="Sudarsanam P."/>
            <person name="Ley R."/>
            <person name="Guruge J."/>
            <person name="Turnbaugh P.J."/>
            <person name="Mahowald M."/>
            <person name="Liep D."/>
            <person name="Gordon J."/>
        </authorList>
    </citation>
    <scope>NUCLEOTIDE SEQUENCE [LARGE SCALE GENOMIC DNA]</scope>
    <source>
        <strain evidence="2">ATCC 8483 / DSM 1896 / JCM 5824 / BCRC 10623 / CCUG 4943 / NCTC 11153</strain>
    </source>
</reference>
<dbReference type="AlphaFoldDB" id="A0AAN3A9D0"/>
<sequence length="341" mass="39457">MLFLKIYVTFVRREQKRMNKRENNMKRFLYLTVCLLILGEFYGCNGDVFVDDFRPSDSELTLDGNGDVATIQFAAANWDWLAMYTASSLPVQYKVYDADNRLVTNDQGPSLNGLGKIVCTGEMIDFTIERVHPEEVKITVGENALSAPFQFLLTASNEYEWQEIHVEISPGDRYVMDSIIYSLNAYSYDPENKIEKKEGVSFHNLTDVSSTYTFFPFEAFYHFMRFKSDVPEAFQLLGEAGLTVEIPSMKDGYLVMNGKRAPFISEQQMLPCSSTEQNKDIIPPRTSRYYTLSMMYDWLETRYTLYVSHSKTKKQRIVTGTLHSEMPVKYYITHKDIPFNN</sequence>
<name>A0AAN3A9D0_BACO1</name>
<dbReference type="Proteomes" id="UP000005475">
    <property type="component" value="Unassembled WGS sequence"/>
</dbReference>
<proteinExistence type="predicted"/>
<organism evidence="1 2">
    <name type="scientific">Bacteroides ovatus (strain ATCC 8483 / DSM 1896 / JCM 5824 / BCRC 10623 / CCUG 4943 / NCTC 11153)</name>
    <dbReference type="NCBI Taxonomy" id="411476"/>
    <lineage>
        <taxon>Bacteria</taxon>
        <taxon>Pseudomonadati</taxon>
        <taxon>Bacteroidota</taxon>
        <taxon>Bacteroidia</taxon>
        <taxon>Bacteroidales</taxon>
        <taxon>Bacteroidaceae</taxon>
        <taxon>Bacteroides</taxon>
    </lineage>
</organism>
<protein>
    <recommendedName>
        <fullName evidence="3">DUF4249 family protein</fullName>
    </recommendedName>
</protein>
<comment type="caution">
    <text evidence="1">The sequence shown here is derived from an EMBL/GenBank/DDBJ whole genome shotgun (WGS) entry which is preliminary data.</text>
</comment>
<dbReference type="EMBL" id="AAXF02000046">
    <property type="protein sequence ID" value="EDO12374.1"/>
    <property type="molecule type" value="Genomic_DNA"/>
</dbReference>
<accession>A0AAN3A9D0</accession>
<evidence type="ECO:0008006" key="3">
    <source>
        <dbReference type="Google" id="ProtNLM"/>
    </source>
</evidence>
<evidence type="ECO:0000313" key="2">
    <source>
        <dbReference type="Proteomes" id="UP000005475"/>
    </source>
</evidence>
<reference evidence="1 2" key="1">
    <citation type="submission" date="2007-03" db="EMBL/GenBank/DDBJ databases">
        <authorList>
            <person name="Fulton L."/>
            <person name="Clifton S."/>
            <person name="Fulton B."/>
            <person name="Xu J."/>
            <person name="Minx P."/>
            <person name="Pepin K.H."/>
            <person name="Johnson M."/>
            <person name="Thiruvilangam P."/>
            <person name="Bhonagiri V."/>
            <person name="Nash W.E."/>
            <person name="Mardis E.R."/>
            <person name="Wilson R.K."/>
        </authorList>
    </citation>
    <scope>NUCLEOTIDE SEQUENCE [LARGE SCALE GENOMIC DNA]</scope>
    <source>
        <strain evidence="2">ATCC 8483 / DSM 1896 / JCM 5824 / BCRC 10623 / CCUG 4943 / NCTC 11153</strain>
    </source>
</reference>
<gene>
    <name evidence="1" type="ORF">BACOVA_01872</name>
</gene>
<evidence type="ECO:0000313" key="1">
    <source>
        <dbReference type="EMBL" id="EDO12374.1"/>
    </source>
</evidence>